<evidence type="ECO:0000313" key="1">
    <source>
        <dbReference type="EMBL" id="CAG8445699.1"/>
    </source>
</evidence>
<sequence length="112" mass="12797">MEFSQQHIQTINRKIYDFTSLLIFLNITDQKNNQLNLKLNGNREFSQNIRNILIINHPILLKKGEEISTLLGGLANFYGSSLRTDRTSIKEVSTNFLTQTLAEECVQKIPSG</sequence>
<proteinExistence type="predicted"/>
<protein>
    <submittedName>
        <fullName evidence="1">11272_t:CDS:1</fullName>
    </submittedName>
</protein>
<accession>A0ACA9K0S4</accession>
<dbReference type="Proteomes" id="UP000789702">
    <property type="component" value="Unassembled WGS sequence"/>
</dbReference>
<evidence type="ECO:0000313" key="2">
    <source>
        <dbReference type="Proteomes" id="UP000789702"/>
    </source>
</evidence>
<gene>
    <name evidence="1" type="ORF">DHETER_LOCUS547</name>
</gene>
<comment type="caution">
    <text evidence="1">The sequence shown here is derived from an EMBL/GenBank/DDBJ whole genome shotgun (WGS) entry which is preliminary data.</text>
</comment>
<keyword evidence="2" id="KW-1185">Reference proteome</keyword>
<organism evidence="1 2">
    <name type="scientific">Dentiscutata heterogama</name>
    <dbReference type="NCBI Taxonomy" id="1316150"/>
    <lineage>
        <taxon>Eukaryota</taxon>
        <taxon>Fungi</taxon>
        <taxon>Fungi incertae sedis</taxon>
        <taxon>Mucoromycota</taxon>
        <taxon>Glomeromycotina</taxon>
        <taxon>Glomeromycetes</taxon>
        <taxon>Diversisporales</taxon>
        <taxon>Gigasporaceae</taxon>
        <taxon>Dentiscutata</taxon>
    </lineage>
</organism>
<dbReference type="EMBL" id="CAJVPU010000279">
    <property type="protein sequence ID" value="CAG8445699.1"/>
    <property type="molecule type" value="Genomic_DNA"/>
</dbReference>
<reference evidence="1" key="1">
    <citation type="submission" date="2021-06" db="EMBL/GenBank/DDBJ databases">
        <authorList>
            <person name="Kallberg Y."/>
            <person name="Tangrot J."/>
            <person name="Rosling A."/>
        </authorList>
    </citation>
    <scope>NUCLEOTIDE SEQUENCE</scope>
    <source>
        <strain evidence="1">IL203A</strain>
    </source>
</reference>
<name>A0ACA9K0S4_9GLOM</name>